<evidence type="ECO:0000256" key="1">
    <source>
        <dbReference type="SAM" id="MobiDB-lite"/>
    </source>
</evidence>
<keyword evidence="2" id="KW-1133">Transmembrane helix</keyword>
<keyword evidence="4" id="KW-1185">Reference proteome</keyword>
<evidence type="ECO:0000313" key="3">
    <source>
        <dbReference type="EMBL" id="WUP73000.1"/>
    </source>
</evidence>
<sequence>MSLPHGEPGDRPTGVAYEQARAAETAQAQASGGGQATPYDPLKLCVYATVALLAWLFGAWAVLGFAALGFAGYWRARRAGLTRSKCYLRDTRLVLAYLGVIALAAAAALVLPHVSR</sequence>
<keyword evidence="2" id="KW-0472">Membrane</keyword>
<feature type="compositionally biased region" description="Low complexity" evidence="1">
    <location>
        <begin position="16"/>
        <end position="30"/>
    </location>
</feature>
<dbReference type="RefSeq" id="WP_328708645.1">
    <property type="nucleotide sequence ID" value="NZ_CP108085.1"/>
</dbReference>
<dbReference type="EMBL" id="CP108085">
    <property type="protein sequence ID" value="WUP73000.1"/>
    <property type="molecule type" value="Genomic_DNA"/>
</dbReference>
<feature type="transmembrane region" description="Helical" evidence="2">
    <location>
        <begin position="94"/>
        <end position="114"/>
    </location>
</feature>
<organism evidence="3 4">
    <name type="scientific">Microbispora hainanensis</name>
    <dbReference type="NCBI Taxonomy" id="568844"/>
    <lineage>
        <taxon>Bacteria</taxon>
        <taxon>Bacillati</taxon>
        <taxon>Actinomycetota</taxon>
        <taxon>Actinomycetes</taxon>
        <taxon>Streptosporangiales</taxon>
        <taxon>Streptosporangiaceae</taxon>
        <taxon>Microbispora</taxon>
    </lineage>
</organism>
<proteinExistence type="predicted"/>
<feature type="region of interest" description="Disordered" evidence="1">
    <location>
        <begin position="1"/>
        <end position="35"/>
    </location>
</feature>
<reference evidence="3" key="1">
    <citation type="submission" date="2022-10" db="EMBL/GenBank/DDBJ databases">
        <title>The complete genomes of actinobacterial strains from the NBC collection.</title>
        <authorList>
            <person name="Joergensen T.S."/>
            <person name="Alvarez Arevalo M."/>
            <person name="Sterndorff E.B."/>
            <person name="Faurdal D."/>
            <person name="Vuksanovic O."/>
            <person name="Mourched A.-S."/>
            <person name="Charusanti P."/>
            <person name="Shaw S."/>
            <person name="Blin K."/>
            <person name="Weber T."/>
        </authorList>
    </citation>
    <scope>NUCLEOTIDE SEQUENCE</scope>
    <source>
        <strain evidence="3">NBC_00254</strain>
    </source>
</reference>
<name>A0ABZ1SJ23_9ACTN</name>
<evidence type="ECO:0000313" key="4">
    <source>
        <dbReference type="Proteomes" id="UP001432011"/>
    </source>
</evidence>
<keyword evidence="2" id="KW-0812">Transmembrane</keyword>
<feature type="transmembrane region" description="Helical" evidence="2">
    <location>
        <begin position="46"/>
        <end position="73"/>
    </location>
</feature>
<dbReference type="Proteomes" id="UP001432011">
    <property type="component" value="Chromosome"/>
</dbReference>
<gene>
    <name evidence="3" type="ORF">OG913_26770</name>
</gene>
<protein>
    <submittedName>
        <fullName evidence="3">Uncharacterized protein</fullName>
    </submittedName>
</protein>
<evidence type="ECO:0000256" key="2">
    <source>
        <dbReference type="SAM" id="Phobius"/>
    </source>
</evidence>
<accession>A0ABZ1SJ23</accession>